<comment type="caution">
    <text evidence="2">The sequence shown here is derived from an EMBL/GenBank/DDBJ whole genome shotgun (WGS) entry which is preliminary data.</text>
</comment>
<gene>
    <name evidence="2" type="ORF">C1SCF055_LOCUS29926</name>
</gene>
<feature type="signal peptide" evidence="1">
    <location>
        <begin position="1"/>
        <end position="16"/>
    </location>
</feature>
<dbReference type="OrthoDB" id="9985428at2759"/>
<reference evidence="3" key="2">
    <citation type="submission" date="2024-04" db="EMBL/GenBank/DDBJ databases">
        <authorList>
            <person name="Chen Y."/>
            <person name="Shah S."/>
            <person name="Dougan E. K."/>
            <person name="Thang M."/>
            <person name="Chan C."/>
        </authorList>
    </citation>
    <scope>NUCLEOTIDE SEQUENCE [LARGE SCALE GENOMIC DNA]</scope>
</reference>
<dbReference type="EMBL" id="CAMXCT010003369">
    <property type="protein sequence ID" value="CAI4004111.1"/>
    <property type="molecule type" value="Genomic_DNA"/>
</dbReference>
<organism evidence="2">
    <name type="scientific">Cladocopium goreaui</name>
    <dbReference type="NCBI Taxonomy" id="2562237"/>
    <lineage>
        <taxon>Eukaryota</taxon>
        <taxon>Sar</taxon>
        <taxon>Alveolata</taxon>
        <taxon>Dinophyceae</taxon>
        <taxon>Suessiales</taxon>
        <taxon>Symbiodiniaceae</taxon>
        <taxon>Cladocopium</taxon>
    </lineage>
</organism>
<evidence type="ECO:0000256" key="1">
    <source>
        <dbReference type="SAM" id="SignalP"/>
    </source>
</evidence>
<sequence>MRWALLALMGKCLAEGARYCNAGEKVWLRRDDFGLSPLRGTVLRRWPGQAEVLLEESNLHVRVPINKLRTRFGHFCACVALCLFGRVGNLEGKFDEAGSSEDALEISAASVWEHVVRANSDMRWDIFAHTWDEDLHDAIQQAYRPRKLHSESNVSWLPVEGFGESLRRSSELRREEEIQGDFRYDLVVVMRYDILFRRPLKLVLDSDVNTLWSSHWCSVHAEDFSVREIVVASEEELLLEAPDPRYHGSGVFAPSQFAPGGLHDFWFAAASETMDSFAQWGAARPRFLERFGMPSQEVPLDVGHFHSYLHALELGLQLSFTGISYVDFTLVRYRGCELDVGEEISSPDWFCLFWEVSITRRCDSWLPTISGWAHHFCPIAGRRASLKPGGYGCGRF</sequence>
<keyword evidence="5" id="KW-1185">Reference proteome</keyword>
<name>A0A9P1D8T6_9DINO</name>
<dbReference type="EMBL" id="CAMXCT020003369">
    <property type="protein sequence ID" value="CAL1157486.1"/>
    <property type="molecule type" value="Genomic_DNA"/>
</dbReference>
<keyword evidence="1" id="KW-0732">Signal</keyword>
<dbReference type="AlphaFoldDB" id="A0A9P1D8T6"/>
<evidence type="ECO:0000313" key="5">
    <source>
        <dbReference type="Proteomes" id="UP001152797"/>
    </source>
</evidence>
<feature type="chain" id="PRO_5043271281" evidence="1">
    <location>
        <begin position="17"/>
        <end position="396"/>
    </location>
</feature>
<evidence type="ECO:0000313" key="2">
    <source>
        <dbReference type="EMBL" id="CAI4004111.1"/>
    </source>
</evidence>
<evidence type="ECO:0000313" key="3">
    <source>
        <dbReference type="EMBL" id="CAL1157486.1"/>
    </source>
</evidence>
<accession>A0A9P1D8T6</accession>
<protein>
    <submittedName>
        <fullName evidence="4">Protein CLEC16A</fullName>
    </submittedName>
</protein>
<dbReference type="EMBL" id="CAMXCT030003369">
    <property type="protein sequence ID" value="CAL4791423.1"/>
    <property type="molecule type" value="Genomic_DNA"/>
</dbReference>
<reference evidence="2" key="1">
    <citation type="submission" date="2022-10" db="EMBL/GenBank/DDBJ databases">
        <authorList>
            <person name="Chen Y."/>
            <person name="Dougan E. K."/>
            <person name="Chan C."/>
            <person name="Rhodes N."/>
            <person name="Thang M."/>
        </authorList>
    </citation>
    <scope>NUCLEOTIDE SEQUENCE</scope>
</reference>
<dbReference type="Proteomes" id="UP001152797">
    <property type="component" value="Unassembled WGS sequence"/>
</dbReference>
<proteinExistence type="predicted"/>
<evidence type="ECO:0000313" key="4">
    <source>
        <dbReference type="EMBL" id="CAL4791423.1"/>
    </source>
</evidence>